<dbReference type="GO" id="GO:0048040">
    <property type="term" value="F:UDP-glucuronate decarboxylase activity"/>
    <property type="evidence" value="ECO:0007669"/>
    <property type="project" value="TreeGrafter"/>
</dbReference>
<comment type="cofactor">
    <cofactor evidence="1">
        <name>NAD(+)</name>
        <dbReference type="ChEBI" id="CHEBI:57540"/>
    </cofactor>
</comment>
<evidence type="ECO:0000256" key="11">
    <source>
        <dbReference type="ARBA" id="ARBA00023239"/>
    </source>
</evidence>
<evidence type="ECO:0000256" key="5">
    <source>
        <dbReference type="ARBA" id="ARBA00022968"/>
    </source>
</evidence>
<dbReference type="InterPro" id="IPR044516">
    <property type="entry name" value="UXS-like"/>
</dbReference>
<evidence type="ECO:0000256" key="9">
    <source>
        <dbReference type="ARBA" id="ARBA00023136"/>
    </source>
</evidence>
<reference evidence="14" key="1">
    <citation type="journal article" date="2020" name="Nature">
        <title>Giant virus diversity and host interactions through global metagenomics.</title>
        <authorList>
            <person name="Schulz F."/>
            <person name="Roux S."/>
            <person name="Paez-Espino D."/>
            <person name="Jungbluth S."/>
            <person name="Walsh D.A."/>
            <person name="Denef V.J."/>
            <person name="McMahon K.D."/>
            <person name="Konstantinidis K.T."/>
            <person name="Eloe-Fadrosh E.A."/>
            <person name="Kyrpides N.C."/>
            <person name="Woyke T."/>
        </authorList>
    </citation>
    <scope>NUCLEOTIDE SEQUENCE</scope>
    <source>
        <strain evidence="14">GVMAG-M-3300023174-68</strain>
    </source>
</reference>
<evidence type="ECO:0000256" key="6">
    <source>
        <dbReference type="ARBA" id="ARBA00022989"/>
    </source>
</evidence>
<evidence type="ECO:0000256" key="12">
    <source>
        <dbReference type="ARBA" id="ARBA00037859"/>
    </source>
</evidence>
<dbReference type="Gene3D" id="3.40.50.720">
    <property type="entry name" value="NAD(P)-binding Rossmann-like Domain"/>
    <property type="match status" value="1"/>
</dbReference>
<organism evidence="14">
    <name type="scientific">viral metagenome</name>
    <dbReference type="NCBI Taxonomy" id="1070528"/>
    <lineage>
        <taxon>unclassified sequences</taxon>
        <taxon>metagenomes</taxon>
        <taxon>organismal metagenomes</taxon>
    </lineage>
</organism>
<dbReference type="GO" id="GO:0032580">
    <property type="term" value="C:Golgi cisterna membrane"/>
    <property type="evidence" value="ECO:0007669"/>
    <property type="project" value="UniProtKB-SubCell"/>
</dbReference>
<keyword evidence="11" id="KW-0456">Lyase</keyword>
<dbReference type="GO" id="GO:0070403">
    <property type="term" value="F:NAD+ binding"/>
    <property type="evidence" value="ECO:0007669"/>
    <property type="project" value="InterPro"/>
</dbReference>
<dbReference type="InterPro" id="IPR036291">
    <property type="entry name" value="NAD(P)-bd_dom_sf"/>
</dbReference>
<dbReference type="GO" id="GO:0000139">
    <property type="term" value="C:Golgi membrane"/>
    <property type="evidence" value="ECO:0007669"/>
    <property type="project" value="UniProtKB-SubCell"/>
</dbReference>
<dbReference type="PANTHER" id="PTHR43078:SF6">
    <property type="entry name" value="UDP-GLUCURONIC ACID DECARBOXYLASE 1"/>
    <property type="match status" value="1"/>
</dbReference>
<dbReference type="PANTHER" id="PTHR43078">
    <property type="entry name" value="UDP-GLUCURONIC ACID DECARBOXYLASE-RELATED"/>
    <property type="match status" value="1"/>
</dbReference>
<accession>A0A6C0DXD6</accession>
<dbReference type="Pfam" id="PF01370">
    <property type="entry name" value="Epimerase"/>
    <property type="match status" value="1"/>
</dbReference>
<dbReference type="GO" id="GO:0042732">
    <property type="term" value="P:D-xylose metabolic process"/>
    <property type="evidence" value="ECO:0007669"/>
    <property type="project" value="InterPro"/>
</dbReference>
<dbReference type="EMBL" id="MN739681">
    <property type="protein sequence ID" value="QHT20709.1"/>
    <property type="molecule type" value="Genomic_DNA"/>
</dbReference>
<keyword evidence="6" id="KW-1133">Transmembrane helix</keyword>
<protein>
    <recommendedName>
        <fullName evidence="13">NAD-dependent epimerase/dehydratase domain-containing protein</fullName>
    </recommendedName>
</protein>
<keyword evidence="7" id="KW-0520">NAD</keyword>
<proteinExistence type="predicted"/>
<keyword evidence="4" id="KW-0210">Decarboxylase</keyword>
<evidence type="ECO:0000256" key="7">
    <source>
        <dbReference type="ARBA" id="ARBA00023027"/>
    </source>
</evidence>
<name>A0A6C0DXD6_9ZZZZ</name>
<dbReference type="InterPro" id="IPR001509">
    <property type="entry name" value="Epimerase_deHydtase"/>
</dbReference>
<evidence type="ECO:0000256" key="8">
    <source>
        <dbReference type="ARBA" id="ARBA00023034"/>
    </source>
</evidence>
<keyword evidence="3" id="KW-0812">Transmembrane</keyword>
<evidence type="ECO:0000256" key="2">
    <source>
        <dbReference type="ARBA" id="ARBA00004323"/>
    </source>
</evidence>
<sequence>MYKKTVLVTGGNGFLGTNLVLRLLREPDVKTIISVDNYITSNKRNIEDNRVTQLDFDICSKDFVRYICDNYDHVDEIYHFASLASPIAYKTYLIETLDVGYIGTKNVLDLCVYYTKVMGPMCKMLFSSTSEVYGDALEHPQKESYYGNVNPYGERSNYDESKRVAEALIYNYNKLHHLDTRIVRIFNTYGPYMNINDGRIVTEIIKALLKDKTLFIFGDGNQTRSLCYVDDLIDMTLKVMKGTYSAPVNIGNDNEITINELLKVTKNVYENYTNREVNMNIKHIDIDKDDPKVRKPCLELNKQLLGDMNKTSLEHGLLKTIQHFDII</sequence>
<keyword evidence="8" id="KW-0333">Golgi apparatus</keyword>
<dbReference type="FunFam" id="3.40.50.720:FF:000065">
    <property type="entry name" value="UDP-glucuronic acid decarboxylase 1"/>
    <property type="match status" value="1"/>
</dbReference>
<evidence type="ECO:0000256" key="4">
    <source>
        <dbReference type="ARBA" id="ARBA00022793"/>
    </source>
</evidence>
<feature type="domain" description="NAD-dependent epimerase/dehydratase" evidence="13">
    <location>
        <begin position="6"/>
        <end position="250"/>
    </location>
</feature>
<evidence type="ECO:0000256" key="1">
    <source>
        <dbReference type="ARBA" id="ARBA00001911"/>
    </source>
</evidence>
<dbReference type="AlphaFoldDB" id="A0A6C0DXD6"/>
<keyword evidence="10" id="KW-0325">Glycoprotein</keyword>
<keyword evidence="5" id="KW-0735">Signal-anchor</keyword>
<evidence type="ECO:0000256" key="10">
    <source>
        <dbReference type="ARBA" id="ARBA00023180"/>
    </source>
</evidence>
<keyword evidence="9" id="KW-0472">Membrane</keyword>
<evidence type="ECO:0000259" key="13">
    <source>
        <dbReference type="Pfam" id="PF01370"/>
    </source>
</evidence>
<evidence type="ECO:0000256" key="3">
    <source>
        <dbReference type="ARBA" id="ARBA00022692"/>
    </source>
</evidence>
<comment type="subcellular location">
    <subcellularLocation>
        <location evidence="2">Golgi apparatus membrane</location>
        <topology evidence="2">Single-pass type II membrane protein</topology>
    </subcellularLocation>
    <subcellularLocation>
        <location evidence="12">Golgi apparatus</location>
        <location evidence="12">Golgi stack membrane</location>
    </subcellularLocation>
</comment>
<dbReference type="SUPFAM" id="SSF51735">
    <property type="entry name" value="NAD(P)-binding Rossmann-fold domains"/>
    <property type="match status" value="1"/>
</dbReference>
<evidence type="ECO:0000313" key="14">
    <source>
        <dbReference type="EMBL" id="QHT20709.1"/>
    </source>
</evidence>